<feature type="domain" description="4Fe-4S ferredoxin-type" evidence="4">
    <location>
        <begin position="185"/>
        <end position="214"/>
    </location>
</feature>
<gene>
    <name evidence="5" type="ORF">F3B85_22170</name>
</gene>
<name>A0A5M5LYZ2_BACOV</name>
<dbReference type="SUPFAM" id="SSF54862">
    <property type="entry name" value="4Fe-4S ferredoxins"/>
    <property type="match status" value="1"/>
</dbReference>
<dbReference type="PROSITE" id="PS00198">
    <property type="entry name" value="4FE4S_FER_1"/>
    <property type="match status" value="2"/>
</dbReference>
<comment type="caution">
    <text evidence="5">The sequence shown here is derived from an EMBL/GenBank/DDBJ whole genome shotgun (WGS) entry which is preliminary data.</text>
</comment>
<dbReference type="SUPFAM" id="SSF52218">
    <property type="entry name" value="Flavoproteins"/>
    <property type="match status" value="1"/>
</dbReference>
<dbReference type="EMBL" id="VWGP01000021">
    <property type="protein sequence ID" value="KAA4529429.1"/>
    <property type="molecule type" value="Genomic_DNA"/>
</dbReference>
<evidence type="ECO:0000256" key="1">
    <source>
        <dbReference type="ARBA" id="ARBA00022723"/>
    </source>
</evidence>
<dbReference type="InterPro" id="IPR026816">
    <property type="entry name" value="Flavodoxin_dom"/>
</dbReference>
<proteinExistence type="predicted"/>
<dbReference type="GO" id="GO:0046872">
    <property type="term" value="F:metal ion binding"/>
    <property type="evidence" value="ECO:0007669"/>
    <property type="project" value="UniProtKB-KW"/>
</dbReference>
<dbReference type="InterPro" id="IPR017900">
    <property type="entry name" value="4Fe4S_Fe_S_CS"/>
</dbReference>
<evidence type="ECO:0000259" key="4">
    <source>
        <dbReference type="PROSITE" id="PS51379"/>
    </source>
</evidence>
<protein>
    <submittedName>
        <fullName evidence="5">4Fe-4S ferredoxin</fullName>
    </submittedName>
</protein>
<dbReference type="Proteomes" id="UP000478493">
    <property type="component" value="Unassembled WGS sequence"/>
</dbReference>
<dbReference type="RefSeq" id="WP_032852226.1">
    <property type="nucleotide sequence ID" value="NZ_CABKQC010000013.1"/>
</dbReference>
<organism evidence="5 6">
    <name type="scientific">Bacteroides ovatus</name>
    <dbReference type="NCBI Taxonomy" id="28116"/>
    <lineage>
        <taxon>Bacteria</taxon>
        <taxon>Pseudomonadati</taxon>
        <taxon>Bacteroidota</taxon>
        <taxon>Bacteroidia</taxon>
        <taxon>Bacteroidales</taxon>
        <taxon>Bacteroidaceae</taxon>
        <taxon>Bacteroides</taxon>
    </lineage>
</organism>
<keyword evidence="3" id="KW-0411">Iron-sulfur</keyword>
<dbReference type="Gene3D" id="3.40.50.360">
    <property type="match status" value="1"/>
</dbReference>
<accession>A0A5M5LYZ2</accession>
<evidence type="ECO:0000313" key="5">
    <source>
        <dbReference type="EMBL" id="KAA4529429.1"/>
    </source>
</evidence>
<dbReference type="Gene3D" id="3.30.70.20">
    <property type="match status" value="1"/>
</dbReference>
<evidence type="ECO:0000313" key="6">
    <source>
        <dbReference type="Proteomes" id="UP000478493"/>
    </source>
</evidence>
<sequence>MIFYFSGTGNSKWIANQLSKEQKEELVFIPDALKNEALEFSLQAGEKIGFVFPIYSWAPPEIVLNFIRQLSLKGYKRQYLFFVCSCGDDTGLTQQVLEKALSHKGWKCHAGFSVTMPNNYVLLPGFDVDNKELEEKKLADAVSTVSKINASISKREELFLCHEGSMPFIKTRIINPLFNRFQMSPKHFYATDACIGCKRCEESCPVENVTVVDGRPVWGMDCTSCLACYHVCPQHAVQYGKRTKDKGQYFNPNQSTRL</sequence>
<dbReference type="InterPro" id="IPR047964">
    <property type="entry name" value="EFR1-like"/>
</dbReference>
<dbReference type="Pfam" id="PF12724">
    <property type="entry name" value="Flavodoxin_5"/>
    <property type="match status" value="1"/>
</dbReference>
<dbReference type="InterPro" id="IPR029039">
    <property type="entry name" value="Flavoprotein-like_sf"/>
</dbReference>
<evidence type="ECO:0000256" key="2">
    <source>
        <dbReference type="ARBA" id="ARBA00023004"/>
    </source>
</evidence>
<evidence type="ECO:0000256" key="3">
    <source>
        <dbReference type="ARBA" id="ARBA00023014"/>
    </source>
</evidence>
<dbReference type="GO" id="GO:0051536">
    <property type="term" value="F:iron-sulfur cluster binding"/>
    <property type="evidence" value="ECO:0007669"/>
    <property type="project" value="UniProtKB-KW"/>
</dbReference>
<keyword evidence="2" id="KW-0408">Iron</keyword>
<reference evidence="5 6" key="1">
    <citation type="journal article" date="2019" name="Nat. Med.">
        <title>A library of human gut bacterial isolates paired with longitudinal multiomics data enables mechanistic microbiome research.</title>
        <authorList>
            <person name="Poyet M."/>
            <person name="Groussin M."/>
            <person name="Gibbons S.M."/>
            <person name="Avila-Pacheco J."/>
            <person name="Jiang X."/>
            <person name="Kearney S.M."/>
            <person name="Perrotta A.R."/>
            <person name="Berdy B."/>
            <person name="Zhao S."/>
            <person name="Lieberman T.D."/>
            <person name="Swanson P.K."/>
            <person name="Smith M."/>
            <person name="Roesemann S."/>
            <person name="Alexander J.E."/>
            <person name="Rich S.A."/>
            <person name="Livny J."/>
            <person name="Vlamakis H."/>
            <person name="Clish C."/>
            <person name="Bullock K."/>
            <person name="Deik A."/>
            <person name="Scott J."/>
            <person name="Pierce K.A."/>
            <person name="Xavier R.J."/>
            <person name="Alm E.J."/>
        </authorList>
    </citation>
    <scope>NUCLEOTIDE SEQUENCE [LARGE SCALE GENOMIC DNA]</scope>
    <source>
        <strain evidence="5 6">BIOML-A41</strain>
    </source>
</reference>
<dbReference type="NCBIfam" id="NF038196">
    <property type="entry name" value="ferrodoxin_EFR1"/>
    <property type="match status" value="1"/>
</dbReference>
<keyword evidence="1" id="KW-0479">Metal-binding</keyword>
<dbReference type="AlphaFoldDB" id="A0A5M5LYZ2"/>
<dbReference type="InterPro" id="IPR017896">
    <property type="entry name" value="4Fe4S_Fe-S-bd"/>
</dbReference>
<dbReference type="PROSITE" id="PS51379">
    <property type="entry name" value="4FE4S_FER_2"/>
    <property type="match status" value="2"/>
</dbReference>
<dbReference type="Pfam" id="PF13187">
    <property type="entry name" value="Fer4_9"/>
    <property type="match status" value="1"/>
</dbReference>
<feature type="domain" description="4Fe-4S ferredoxin-type" evidence="4">
    <location>
        <begin position="215"/>
        <end position="242"/>
    </location>
</feature>